<reference evidence="2 3" key="1">
    <citation type="submission" date="2020-08" db="EMBL/GenBank/DDBJ databases">
        <title>Sequencing the genomes of 1000 actinobacteria strains.</title>
        <authorList>
            <person name="Klenk H.-P."/>
        </authorList>
    </citation>
    <scope>NUCLEOTIDE SEQUENCE [LARGE SCALE GENOMIC DNA]</scope>
    <source>
        <strain evidence="2 3">DSM 41654</strain>
    </source>
</reference>
<keyword evidence="3" id="KW-1185">Reference proteome</keyword>
<dbReference type="RefSeq" id="WP_184934319.1">
    <property type="nucleotide sequence ID" value="NZ_JACHJV010000001.1"/>
</dbReference>
<sequence length="88" mass="9519">MSRPAPTPTTIYRPQLGELVSDLTHKGACGIYMGTLSGRAYLRPPGGGIEWDTDPDRIEPATPAGQLEPVSQRSTPRHAERIQLPDAP</sequence>
<proteinExistence type="predicted"/>
<evidence type="ECO:0000313" key="3">
    <source>
        <dbReference type="Proteomes" id="UP000540506"/>
    </source>
</evidence>
<protein>
    <submittedName>
        <fullName evidence="2">Uncharacterized protein</fullName>
    </submittedName>
</protein>
<evidence type="ECO:0000313" key="2">
    <source>
        <dbReference type="EMBL" id="MBB4922084.1"/>
    </source>
</evidence>
<comment type="caution">
    <text evidence="2">The sequence shown here is derived from an EMBL/GenBank/DDBJ whole genome shotgun (WGS) entry which is preliminary data.</text>
</comment>
<dbReference type="Proteomes" id="UP000540506">
    <property type="component" value="Unassembled WGS sequence"/>
</dbReference>
<dbReference type="EMBL" id="JACHJV010000001">
    <property type="protein sequence ID" value="MBB4922084.1"/>
    <property type="molecule type" value="Genomic_DNA"/>
</dbReference>
<evidence type="ECO:0000256" key="1">
    <source>
        <dbReference type="SAM" id="MobiDB-lite"/>
    </source>
</evidence>
<feature type="compositionally biased region" description="Basic and acidic residues" evidence="1">
    <location>
        <begin position="77"/>
        <end position="88"/>
    </location>
</feature>
<feature type="region of interest" description="Disordered" evidence="1">
    <location>
        <begin position="46"/>
        <end position="88"/>
    </location>
</feature>
<name>A0A7W7QYY9_KITKI</name>
<gene>
    <name evidence="2" type="ORF">FHR34_001077</name>
</gene>
<dbReference type="AlphaFoldDB" id="A0A7W7QYY9"/>
<accession>A0A7W7QYY9</accession>
<organism evidence="2 3">
    <name type="scientific">Kitasatospora kifunensis</name>
    <name type="common">Streptomyces kifunensis</name>
    <dbReference type="NCBI Taxonomy" id="58351"/>
    <lineage>
        <taxon>Bacteria</taxon>
        <taxon>Bacillati</taxon>
        <taxon>Actinomycetota</taxon>
        <taxon>Actinomycetes</taxon>
        <taxon>Kitasatosporales</taxon>
        <taxon>Streptomycetaceae</taxon>
        <taxon>Kitasatospora</taxon>
    </lineage>
</organism>